<name>A8ITB6_CHLRE</name>
<dbReference type="GeneID" id="5717922"/>
<feature type="compositionally biased region" description="Gly residues" evidence="1">
    <location>
        <begin position="36"/>
        <end position="46"/>
    </location>
</feature>
<feature type="compositionally biased region" description="Low complexity" evidence="1">
    <location>
        <begin position="67"/>
        <end position="86"/>
    </location>
</feature>
<dbReference type="OrthoDB" id="10518338at2759"/>
<evidence type="ECO:0000256" key="1">
    <source>
        <dbReference type="SAM" id="MobiDB-lite"/>
    </source>
</evidence>
<evidence type="ECO:0000313" key="3">
    <source>
        <dbReference type="Proteomes" id="UP000006906"/>
    </source>
</evidence>
<dbReference type="InParanoid" id="A8ITB6"/>
<organism evidence="2 3">
    <name type="scientific">Chlamydomonas reinhardtii</name>
    <name type="common">Chlamydomonas smithii</name>
    <dbReference type="NCBI Taxonomy" id="3055"/>
    <lineage>
        <taxon>Eukaryota</taxon>
        <taxon>Viridiplantae</taxon>
        <taxon>Chlorophyta</taxon>
        <taxon>core chlorophytes</taxon>
        <taxon>Chlorophyceae</taxon>
        <taxon>CS clade</taxon>
        <taxon>Chlamydomonadales</taxon>
        <taxon>Chlamydomonadaceae</taxon>
        <taxon>Chlamydomonas</taxon>
    </lineage>
</organism>
<protein>
    <submittedName>
        <fullName evidence="2">Uncharacterized protein</fullName>
    </submittedName>
</protein>
<feature type="region of interest" description="Disordered" evidence="1">
    <location>
        <begin position="25"/>
        <end position="170"/>
    </location>
</feature>
<dbReference type="Proteomes" id="UP000006906">
    <property type="component" value="Chromosome 4"/>
</dbReference>
<proteinExistence type="predicted"/>
<dbReference type="KEGG" id="cre:CHLRE_04g228100v5"/>
<sequence length="170" mass="17783">MWRYSQWDMSSHSVARVQDMLGQWAPRERASTAPDAGGGGGGGGGSERFRRRSSLLAGGGGRGRGGSSLRTTVTEEVTEAGEAGADQQGGAGPEDSARAGPCRSASPTGRLGRRQQPRPPSRVPNHPSFLTGAEKRAHLEAVKADQAGRPVWRPGGSELIGWSGVRLRDG</sequence>
<dbReference type="EMBL" id="CM008965">
    <property type="protein sequence ID" value="PNW84281.1"/>
    <property type="molecule type" value="Genomic_DNA"/>
</dbReference>
<dbReference type="RefSeq" id="XP_042925400.1">
    <property type="nucleotide sequence ID" value="XM_043062048.1"/>
</dbReference>
<feature type="compositionally biased region" description="Gly residues" evidence="1">
    <location>
        <begin position="57"/>
        <end position="66"/>
    </location>
</feature>
<reference evidence="2 3" key="1">
    <citation type="journal article" date="2007" name="Science">
        <title>The Chlamydomonas genome reveals the evolution of key animal and plant functions.</title>
        <authorList>
            <person name="Merchant S.S."/>
            <person name="Prochnik S.E."/>
            <person name="Vallon O."/>
            <person name="Harris E.H."/>
            <person name="Karpowicz S.J."/>
            <person name="Witman G.B."/>
            <person name="Terry A."/>
            <person name="Salamov A."/>
            <person name="Fritz-Laylin L.K."/>
            <person name="Marechal-Drouard L."/>
            <person name="Marshall W.F."/>
            <person name="Qu L.H."/>
            <person name="Nelson D.R."/>
            <person name="Sanderfoot A.A."/>
            <person name="Spalding M.H."/>
            <person name="Kapitonov V.V."/>
            <person name="Ren Q."/>
            <person name="Ferris P."/>
            <person name="Lindquist E."/>
            <person name="Shapiro H."/>
            <person name="Lucas S.M."/>
            <person name="Grimwood J."/>
            <person name="Schmutz J."/>
            <person name="Cardol P."/>
            <person name="Cerutti H."/>
            <person name="Chanfreau G."/>
            <person name="Chen C.L."/>
            <person name="Cognat V."/>
            <person name="Croft M.T."/>
            <person name="Dent R."/>
            <person name="Dutcher S."/>
            <person name="Fernandez E."/>
            <person name="Fukuzawa H."/>
            <person name="Gonzalez-Ballester D."/>
            <person name="Gonzalez-Halphen D."/>
            <person name="Hallmann A."/>
            <person name="Hanikenne M."/>
            <person name="Hippler M."/>
            <person name="Inwood W."/>
            <person name="Jabbari K."/>
            <person name="Kalanon M."/>
            <person name="Kuras R."/>
            <person name="Lefebvre P.A."/>
            <person name="Lemaire S.D."/>
            <person name="Lobanov A.V."/>
            <person name="Lohr M."/>
            <person name="Manuell A."/>
            <person name="Meier I."/>
            <person name="Mets L."/>
            <person name="Mittag M."/>
            <person name="Mittelmeier T."/>
            <person name="Moroney J.V."/>
            <person name="Moseley J."/>
            <person name="Napoli C."/>
            <person name="Nedelcu A.M."/>
            <person name="Niyogi K."/>
            <person name="Novoselov S.V."/>
            <person name="Paulsen I.T."/>
            <person name="Pazour G."/>
            <person name="Purton S."/>
            <person name="Ral J.P."/>
            <person name="Riano-Pachon D.M."/>
            <person name="Riekhof W."/>
            <person name="Rymarquis L."/>
            <person name="Schroda M."/>
            <person name="Stern D."/>
            <person name="Umen J."/>
            <person name="Willows R."/>
            <person name="Wilson N."/>
            <person name="Zimmer S.L."/>
            <person name="Allmer J."/>
            <person name="Balk J."/>
            <person name="Bisova K."/>
            <person name="Chen C.J."/>
            <person name="Elias M."/>
            <person name="Gendler K."/>
            <person name="Hauser C."/>
            <person name="Lamb M.R."/>
            <person name="Ledford H."/>
            <person name="Long J.C."/>
            <person name="Minagawa J."/>
            <person name="Page M.D."/>
            <person name="Pan J."/>
            <person name="Pootakham W."/>
            <person name="Roje S."/>
            <person name="Rose A."/>
            <person name="Stahlberg E."/>
            <person name="Terauchi A.M."/>
            <person name="Yang P."/>
            <person name="Ball S."/>
            <person name="Bowler C."/>
            <person name="Dieckmann C.L."/>
            <person name="Gladyshev V.N."/>
            <person name="Green P."/>
            <person name="Jorgensen R."/>
            <person name="Mayfield S."/>
            <person name="Mueller-Roeber B."/>
            <person name="Rajamani S."/>
            <person name="Sayre R.T."/>
            <person name="Brokstein P."/>
            <person name="Dubchak I."/>
            <person name="Goodstein D."/>
            <person name="Hornick L."/>
            <person name="Huang Y.W."/>
            <person name="Jhaveri J."/>
            <person name="Luo Y."/>
            <person name="Martinez D."/>
            <person name="Ngau W.C."/>
            <person name="Otillar B."/>
            <person name="Poliakov A."/>
            <person name="Porter A."/>
            <person name="Szajkowski L."/>
            <person name="Werner G."/>
            <person name="Zhou K."/>
            <person name="Grigoriev I.V."/>
            <person name="Rokhsar D.S."/>
            <person name="Grossman A.R."/>
        </authorList>
    </citation>
    <scope>NUCLEOTIDE SEQUENCE [LARGE SCALE GENOMIC DNA]</scope>
    <source>
        <strain evidence="3">CC-503</strain>
    </source>
</reference>
<dbReference type="PaxDb" id="3055-EDP04186"/>
<keyword evidence="3" id="KW-1185">Reference proteome</keyword>
<feature type="compositionally biased region" description="Basic and acidic residues" evidence="1">
    <location>
        <begin position="133"/>
        <end position="143"/>
    </location>
</feature>
<evidence type="ECO:0000313" key="2">
    <source>
        <dbReference type="EMBL" id="PNW84281.1"/>
    </source>
</evidence>
<dbReference type="Gramene" id="PNW84281">
    <property type="protein sequence ID" value="PNW84281"/>
    <property type="gene ID" value="CHLRE_04g228100v5"/>
</dbReference>
<gene>
    <name evidence="2" type="ORF">CHLRE_04g228100v5</name>
</gene>
<dbReference type="AlphaFoldDB" id="A8ITB6"/>
<dbReference type="HOGENOM" id="CLU_1572875_0_0_1"/>
<accession>A8ITB6</accession>